<dbReference type="Pfam" id="PF00583">
    <property type="entry name" value="Acetyltransf_1"/>
    <property type="match status" value="1"/>
</dbReference>
<dbReference type="AlphaFoldDB" id="A0A1X7AMS3"/>
<dbReference type="Gene3D" id="3.40.630.30">
    <property type="match status" value="1"/>
</dbReference>
<keyword evidence="2" id="KW-0012">Acyltransferase</keyword>
<dbReference type="OrthoDB" id="6871659at2"/>
<evidence type="ECO:0000256" key="2">
    <source>
        <dbReference type="ARBA" id="ARBA00023315"/>
    </source>
</evidence>
<dbReference type="SUPFAM" id="SSF55729">
    <property type="entry name" value="Acyl-CoA N-acyltransferases (Nat)"/>
    <property type="match status" value="1"/>
</dbReference>
<sequence>MITELNISDETLARETLRVSLAAYTVEADLIGYSQIPPLRETLKDLMAGTGRFYGSYRDNKLVAVIEINEENSEKWISRLVVDPGYFHQGIATQLIRYCQQRYSSLWVGTAEQNHPAISLYQKQGFRYAAIKTVGTPPINWVSYSWRAAS</sequence>
<feature type="domain" description="N-acetyltransferase" evidence="3">
    <location>
        <begin position="1"/>
        <end position="149"/>
    </location>
</feature>
<dbReference type="EMBL" id="FWPT01000005">
    <property type="protein sequence ID" value="SMA47596.1"/>
    <property type="molecule type" value="Genomic_DNA"/>
</dbReference>
<organism evidence="4 5">
    <name type="scientific">Parendozoicomonas haliclonae</name>
    <dbReference type="NCBI Taxonomy" id="1960125"/>
    <lineage>
        <taxon>Bacteria</taxon>
        <taxon>Pseudomonadati</taxon>
        <taxon>Pseudomonadota</taxon>
        <taxon>Gammaproteobacteria</taxon>
        <taxon>Oceanospirillales</taxon>
        <taxon>Endozoicomonadaceae</taxon>
        <taxon>Parendozoicomonas</taxon>
    </lineage>
</organism>
<dbReference type="PROSITE" id="PS51186">
    <property type="entry name" value="GNAT"/>
    <property type="match status" value="1"/>
</dbReference>
<keyword evidence="5" id="KW-1185">Reference proteome</keyword>
<name>A0A1X7AMS3_9GAMM</name>
<dbReference type="PANTHER" id="PTHR43800">
    <property type="entry name" value="PEPTIDYL-LYSINE N-ACETYLTRANSFERASE YJAB"/>
    <property type="match status" value="1"/>
</dbReference>
<dbReference type="InterPro" id="IPR000182">
    <property type="entry name" value="GNAT_dom"/>
</dbReference>
<evidence type="ECO:0000313" key="5">
    <source>
        <dbReference type="Proteomes" id="UP000196573"/>
    </source>
</evidence>
<proteinExistence type="predicted"/>
<dbReference type="GO" id="GO:0016747">
    <property type="term" value="F:acyltransferase activity, transferring groups other than amino-acyl groups"/>
    <property type="evidence" value="ECO:0007669"/>
    <property type="project" value="InterPro"/>
</dbReference>
<evidence type="ECO:0000256" key="1">
    <source>
        <dbReference type="ARBA" id="ARBA00022679"/>
    </source>
</evidence>
<dbReference type="CDD" id="cd04301">
    <property type="entry name" value="NAT_SF"/>
    <property type="match status" value="1"/>
</dbReference>
<evidence type="ECO:0000313" key="4">
    <source>
        <dbReference type="EMBL" id="SMA47596.1"/>
    </source>
</evidence>
<evidence type="ECO:0000259" key="3">
    <source>
        <dbReference type="PROSITE" id="PS51186"/>
    </source>
</evidence>
<keyword evidence="1 4" id="KW-0808">Transferase</keyword>
<dbReference type="RefSeq" id="WP_087110322.1">
    <property type="nucleotide sequence ID" value="NZ_CBCSCN010000003.1"/>
</dbReference>
<accession>A0A1X7AMS3</accession>
<dbReference type="InterPro" id="IPR016181">
    <property type="entry name" value="Acyl_CoA_acyltransferase"/>
</dbReference>
<dbReference type="PANTHER" id="PTHR43800:SF1">
    <property type="entry name" value="PEPTIDYL-LYSINE N-ACETYLTRANSFERASE YJAB"/>
    <property type="match status" value="1"/>
</dbReference>
<reference evidence="4 5" key="1">
    <citation type="submission" date="2017-03" db="EMBL/GenBank/DDBJ databases">
        <authorList>
            <person name="Afonso C.L."/>
            <person name="Miller P.J."/>
            <person name="Scott M.A."/>
            <person name="Spackman E."/>
            <person name="Goraichik I."/>
            <person name="Dimitrov K.M."/>
            <person name="Suarez D.L."/>
            <person name="Swayne D.E."/>
        </authorList>
    </citation>
    <scope>NUCLEOTIDE SEQUENCE [LARGE SCALE GENOMIC DNA]</scope>
    <source>
        <strain evidence="4">SB41UT1</strain>
    </source>
</reference>
<gene>
    <name evidence="4" type="ORF">EHSB41UT_02487</name>
</gene>
<dbReference type="Proteomes" id="UP000196573">
    <property type="component" value="Unassembled WGS sequence"/>
</dbReference>
<protein>
    <submittedName>
        <fullName evidence="4">Putative acetyltransferase</fullName>
    </submittedName>
</protein>